<dbReference type="CDD" id="cd02094">
    <property type="entry name" value="P-type_ATPase_Cu-like"/>
    <property type="match status" value="1"/>
</dbReference>
<dbReference type="FunFam" id="2.70.150.10:FF:000002">
    <property type="entry name" value="Copper-transporting ATPase 1, putative"/>
    <property type="match status" value="1"/>
</dbReference>
<dbReference type="SUPFAM" id="SSF81653">
    <property type="entry name" value="Calcium ATPase, transduction domain A"/>
    <property type="match status" value="1"/>
</dbReference>
<keyword evidence="7" id="KW-1278">Translocase</keyword>
<dbReference type="GO" id="GO:0005507">
    <property type="term" value="F:copper ion binding"/>
    <property type="evidence" value="ECO:0007669"/>
    <property type="project" value="TreeGrafter"/>
</dbReference>
<keyword evidence="8 12" id="KW-1133">Transmembrane helix</keyword>
<dbReference type="InterPro" id="IPR023299">
    <property type="entry name" value="ATPase_P-typ_cyto_dom_N"/>
</dbReference>
<feature type="transmembrane region" description="Helical" evidence="12">
    <location>
        <begin position="703"/>
        <end position="720"/>
    </location>
</feature>
<dbReference type="InterPro" id="IPR006121">
    <property type="entry name" value="HMA_dom"/>
</dbReference>
<feature type="domain" description="HMA" evidence="14">
    <location>
        <begin position="13"/>
        <end position="75"/>
    </location>
</feature>
<name>A0A4R1HHM5_PSEEN</name>
<dbReference type="SUPFAM" id="SSF81665">
    <property type="entry name" value="Calcium ATPase, transmembrane domain M"/>
    <property type="match status" value="1"/>
</dbReference>
<evidence type="ECO:0000256" key="9">
    <source>
        <dbReference type="ARBA" id="ARBA00023136"/>
    </source>
</evidence>
<evidence type="ECO:0000313" key="15">
    <source>
        <dbReference type="EMBL" id="TCK21727.1"/>
    </source>
</evidence>
<dbReference type="InterPro" id="IPR018303">
    <property type="entry name" value="ATPase_P-typ_P_site"/>
</dbReference>
<feature type="transmembrane region" description="Helical" evidence="12">
    <location>
        <begin position="127"/>
        <end position="145"/>
    </location>
</feature>
<dbReference type="InterPro" id="IPR023298">
    <property type="entry name" value="ATPase_P-typ_TM_dom_sf"/>
</dbReference>
<evidence type="ECO:0000256" key="13">
    <source>
        <dbReference type="SAM" id="MobiDB-lite"/>
    </source>
</evidence>
<dbReference type="PRINTS" id="PR00119">
    <property type="entry name" value="CATATPASE"/>
</dbReference>
<dbReference type="Gene3D" id="2.70.150.10">
    <property type="entry name" value="Calcium-transporting ATPase, cytoplasmic transduction domain A"/>
    <property type="match status" value="1"/>
</dbReference>
<dbReference type="PROSITE" id="PS01047">
    <property type="entry name" value="HMA_1"/>
    <property type="match status" value="1"/>
</dbReference>
<keyword evidence="4 12" id="KW-0479">Metal-binding</keyword>
<reference evidence="15 16" key="1">
    <citation type="submission" date="2019-03" db="EMBL/GenBank/DDBJ databases">
        <title>Sequencing the genomes of 1000 actinobacteria strains.</title>
        <authorList>
            <person name="Klenk H.-P."/>
        </authorList>
    </citation>
    <scope>NUCLEOTIDE SEQUENCE [LARGE SCALE GENOMIC DNA]</scope>
    <source>
        <strain evidence="15 16">DSM 44969</strain>
    </source>
</reference>
<dbReference type="Gene3D" id="3.40.50.1000">
    <property type="entry name" value="HAD superfamily/HAD-like"/>
    <property type="match status" value="1"/>
</dbReference>
<dbReference type="InterPro" id="IPR044492">
    <property type="entry name" value="P_typ_ATPase_HD_dom"/>
</dbReference>
<dbReference type="GO" id="GO:0055070">
    <property type="term" value="P:copper ion homeostasis"/>
    <property type="evidence" value="ECO:0007669"/>
    <property type="project" value="TreeGrafter"/>
</dbReference>
<dbReference type="NCBIfam" id="TIGR01525">
    <property type="entry name" value="ATPase-IB_hvy"/>
    <property type="match status" value="1"/>
</dbReference>
<dbReference type="GO" id="GO:0005524">
    <property type="term" value="F:ATP binding"/>
    <property type="evidence" value="ECO:0007669"/>
    <property type="project" value="UniProtKB-UniRule"/>
</dbReference>
<dbReference type="Gene3D" id="3.30.70.100">
    <property type="match status" value="1"/>
</dbReference>
<evidence type="ECO:0000256" key="11">
    <source>
        <dbReference type="ARBA" id="ARBA00074171"/>
    </source>
</evidence>
<evidence type="ECO:0000256" key="6">
    <source>
        <dbReference type="ARBA" id="ARBA00022840"/>
    </source>
</evidence>
<dbReference type="SUPFAM" id="SSF55008">
    <property type="entry name" value="HMA, heavy metal-associated domain"/>
    <property type="match status" value="1"/>
</dbReference>
<dbReference type="InterPro" id="IPR008250">
    <property type="entry name" value="ATPase_P-typ_transduc_dom_A_sf"/>
</dbReference>
<feature type="transmembrane region" description="Helical" evidence="12">
    <location>
        <begin position="726"/>
        <end position="744"/>
    </location>
</feature>
<feature type="transmembrane region" description="Helical" evidence="12">
    <location>
        <begin position="208"/>
        <end position="226"/>
    </location>
</feature>
<dbReference type="InterPro" id="IPR027256">
    <property type="entry name" value="P-typ_ATPase_IB"/>
</dbReference>
<feature type="region of interest" description="Disordered" evidence="13">
    <location>
        <begin position="74"/>
        <end position="98"/>
    </location>
</feature>
<dbReference type="GO" id="GO:0005886">
    <property type="term" value="C:plasma membrane"/>
    <property type="evidence" value="ECO:0007669"/>
    <property type="project" value="UniProtKB-SubCell"/>
</dbReference>
<dbReference type="PANTHER" id="PTHR43520:SF8">
    <property type="entry name" value="P-TYPE CU(+) TRANSPORTER"/>
    <property type="match status" value="1"/>
</dbReference>
<feature type="compositionally biased region" description="Low complexity" evidence="13">
    <location>
        <begin position="87"/>
        <end position="97"/>
    </location>
</feature>
<keyword evidence="16" id="KW-1185">Reference proteome</keyword>
<feature type="transmembrane region" description="Helical" evidence="12">
    <location>
        <begin position="165"/>
        <end position="188"/>
    </location>
</feature>
<comment type="similarity">
    <text evidence="2 12">Belongs to the cation transport ATPase (P-type) (TC 3.A.3) family. Type IB subfamily.</text>
</comment>
<dbReference type="PRINTS" id="PR00943">
    <property type="entry name" value="CUATPASE"/>
</dbReference>
<dbReference type="PROSITE" id="PS00154">
    <property type="entry name" value="ATPASE_E1_E2"/>
    <property type="match status" value="1"/>
</dbReference>
<evidence type="ECO:0000256" key="8">
    <source>
        <dbReference type="ARBA" id="ARBA00022989"/>
    </source>
</evidence>
<dbReference type="InterPro" id="IPR001757">
    <property type="entry name" value="P_typ_ATPase"/>
</dbReference>
<evidence type="ECO:0000259" key="14">
    <source>
        <dbReference type="PROSITE" id="PS50846"/>
    </source>
</evidence>
<dbReference type="CDD" id="cd00371">
    <property type="entry name" value="HMA"/>
    <property type="match status" value="1"/>
</dbReference>
<keyword evidence="3 12" id="KW-0812">Transmembrane</keyword>
<evidence type="ECO:0000256" key="1">
    <source>
        <dbReference type="ARBA" id="ARBA00004651"/>
    </source>
</evidence>
<dbReference type="SFLD" id="SFLDG00002">
    <property type="entry name" value="C1.7:_P-type_atpase_like"/>
    <property type="match status" value="1"/>
</dbReference>
<dbReference type="InterPro" id="IPR036163">
    <property type="entry name" value="HMA_dom_sf"/>
</dbReference>
<dbReference type="SFLD" id="SFLDF00027">
    <property type="entry name" value="p-type_atpase"/>
    <property type="match status" value="1"/>
</dbReference>
<dbReference type="PANTHER" id="PTHR43520">
    <property type="entry name" value="ATP7, ISOFORM B"/>
    <property type="match status" value="1"/>
</dbReference>
<dbReference type="PROSITE" id="PS50846">
    <property type="entry name" value="HMA_2"/>
    <property type="match status" value="1"/>
</dbReference>
<dbReference type="Proteomes" id="UP000295560">
    <property type="component" value="Unassembled WGS sequence"/>
</dbReference>
<dbReference type="Pfam" id="PF00122">
    <property type="entry name" value="E1-E2_ATPase"/>
    <property type="match status" value="1"/>
</dbReference>
<organism evidence="15 16">
    <name type="scientific">Pseudonocardia endophytica</name>
    <dbReference type="NCBI Taxonomy" id="401976"/>
    <lineage>
        <taxon>Bacteria</taxon>
        <taxon>Bacillati</taxon>
        <taxon>Actinomycetota</taxon>
        <taxon>Actinomycetes</taxon>
        <taxon>Pseudonocardiales</taxon>
        <taxon>Pseudonocardiaceae</taxon>
        <taxon>Pseudonocardia</taxon>
    </lineage>
</organism>
<feature type="transmembrane region" description="Helical" evidence="12">
    <location>
        <begin position="360"/>
        <end position="380"/>
    </location>
</feature>
<keyword evidence="9 12" id="KW-0472">Membrane</keyword>
<comment type="subcellular location">
    <subcellularLocation>
        <location evidence="1">Cell membrane</location>
        <topology evidence="1">Multi-pass membrane protein</topology>
    </subcellularLocation>
</comment>
<dbReference type="InterPro" id="IPR017969">
    <property type="entry name" value="Heavy-metal-associated_CS"/>
</dbReference>
<dbReference type="GO" id="GO:0016887">
    <property type="term" value="F:ATP hydrolysis activity"/>
    <property type="evidence" value="ECO:0007669"/>
    <property type="project" value="InterPro"/>
</dbReference>
<proteinExistence type="inferred from homology"/>
<dbReference type="Pfam" id="PF00702">
    <property type="entry name" value="Hydrolase"/>
    <property type="match status" value="1"/>
</dbReference>
<feature type="transmembrane region" description="Helical" evidence="12">
    <location>
        <begin position="104"/>
        <end position="121"/>
    </location>
</feature>
<evidence type="ECO:0000256" key="12">
    <source>
        <dbReference type="RuleBase" id="RU362081"/>
    </source>
</evidence>
<feature type="transmembrane region" description="Helical" evidence="12">
    <location>
        <begin position="392"/>
        <end position="415"/>
    </location>
</feature>
<dbReference type="InterPro" id="IPR023214">
    <property type="entry name" value="HAD_sf"/>
</dbReference>
<keyword evidence="5 12" id="KW-0547">Nucleotide-binding</keyword>
<keyword evidence="12" id="KW-1003">Cell membrane</keyword>
<dbReference type="EMBL" id="SMFZ01000002">
    <property type="protein sequence ID" value="TCK21727.1"/>
    <property type="molecule type" value="Genomic_DNA"/>
</dbReference>
<gene>
    <name evidence="15" type="ORF">EV378_5718</name>
</gene>
<dbReference type="GO" id="GO:0043682">
    <property type="term" value="F:P-type divalent copper transporter activity"/>
    <property type="evidence" value="ECO:0007669"/>
    <property type="project" value="TreeGrafter"/>
</dbReference>
<dbReference type="InterPro" id="IPR036412">
    <property type="entry name" value="HAD-like_sf"/>
</dbReference>
<protein>
    <recommendedName>
        <fullName evidence="11">Cation-transporting P-type ATPase B</fullName>
    </recommendedName>
</protein>
<evidence type="ECO:0000256" key="5">
    <source>
        <dbReference type="ARBA" id="ARBA00022741"/>
    </source>
</evidence>
<comment type="caution">
    <text evidence="15">The sequence shown here is derived from an EMBL/GenBank/DDBJ whole genome shotgun (WGS) entry which is preliminary data.</text>
</comment>
<dbReference type="FunFam" id="3.30.70.100:FF:000005">
    <property type="entry name" value="Copper-exporting P-type ATPase A"/>
    <property type="match status" value="1"/>
</dbReference>
<dbReference type="SUPFAM" id="SSF56784">
    <property type="entry name" value="HAD-like"/>
    <property type="match status" value="1"/>
</dbReference>
<evidence type="ECO:0000256" key="7">
    <source>
        <dbReference type="ARBA" id="ARBA00022967"/>
    </source>
</evidence>
<accession>A0A4R1HHM5</accession>
<dbReference type="Gene3D" id="3.40.1110.10">
    <property type="entry name" value="Calcium-transporting ATPase, cytoplasmic domain N"/>
    <property type="match status" value="1"/>
</dbReference>
<evidence type="ECO:0000256" key="3">
    <source>
        <dbReference type="ARBA" id="ARBA00022692"/>
    </source>
</evidence>
<comment type="catalytic activity">
    <reaction evidence="10">
        <text>ATP + H2O = ADP + phosphate + H(+)</text>
        <dbReference type="Rhea" id="RHEA:13065"/>
        <dbReference type="ChEBI" id="CHEBI:15377"/>
        <dbReference type="ChEBI" id="CHEBI:15378"/>
        <dbReference type="ChEBI" id="CHEBI:30616"/>
        <dbReference type="ChEBI" id="CHEBI:43474"/>
        <dbReference type="ChEBI" id="CHEBI:456216"/>
    </reaction>
</comment>
<evidence type="ECO:0000256" key="4">
    <source>
        <dbReference type="ARBA" id="ARBA00022723"/>
    </source>
</evidence>
<evidence type="ECO:0000313" key="16">
    <source>
        <dbReference type="Proteomes" id="UP000295560"/>
    </source>
</evidence>
<evidence type="ECO:0000256" key="10">
    <source>
        <dbReference type="ARBA" id="ARBA00049360"/>
    </source>
</evidence>
<dbReference type="InterPro" id="IPR059000">
    <property type="entry name" value="ATPase_P-type_domA"/>
</dbReference>
<dbReference type="Pfam" id="PF00403">
    <property type="entry name" value="HMA"/>
    <property type="match status" value="1"/>
</dbReference>
<dbReference type="NCBIfam" id="TIGR01511">
    <property type="entry name" value="ATPase-IB1_Cu"/>
    <property type="match status" value="1"/>
</dbReference>
<dbReference type="NCBIfam" id="TIGR01494">
    <property type="entry name" value="ATPase_P-type"/>
    <property type="match status" value="1"/>
</dbReference>
<evidence type="ECO:0000256" key="2">
    <source>
        <dbReference type="ARBA" id="ARBA00006024"/>
    </source>
</evidence>
<dbReference type="AlphaFoldDB" id="A0A4R1HHM5"/>
<keyword evidence="6 12" id="KW-0067">ATP-binding</keyword>
<dbReference type="PROSITE" id="PS01229">
    <property type="entry name" value="COF_2"/>
    <property type="match status" value="1"/>
</dbReference>
<sequence>MTTTLPQAGGDLERVELVIGGMTCASCANRVERKLNKLDGVTATVNYATEKASVTGPVPTEDLIATVEAAGYTATLPAPPDGRDTGSPDGADGPDPTTDLRHRLLVSAALALPVVVLAMVPALQFTYWQWLSLTLAAPVWAWGAAPFHRAAWTNLRHGAATMDTLISLGTTAAMAWSVYALFLGTAGVPGMVHPFELTVAPSDGAGNLYLEVVAGVVTFVLAGRYFEARSKRRAGAALRALLELGAKDVAVVRGGVEQRIPIAGLGVGDRFVVRPGEKIATDGTVVEGRSAVDASMLTGESVPAEVAVGDTVVGGCVNAGGRLVVEATRVGADTRLAQMATLVEQAQTGKAAVQRLADRVSGVFVPVVIAVANATLGFWLGTGEGATTAFTAAVAVLIIACPCALGLATPTALLVGTGRGAQLGILIKGPEVLESTRRIDTVVLDKTGTVTTGTMALIAVHTADGVDRAEALRLAGALEHASEHPIARAVTGAAEREGDLPVVADFANHEGLGVRGVVDGRSVLVGRPRLLEEHGMPLTGALADAAEREAARGHTAVAVGWDGRARAVLSVADTVKETSAEAVEQLRALGLEPMLLTGDNGAVAEAVAAEVGIEPDAVIAEVLPEEKLAVVERLRAEGRVVAVVGDGVNDAAALAGADLGLAMGTGTDVAIQAADITLVRGDLRAAVDAVRLSRRTLGTIRGNLFWAFGYNVAAIPLAALGLLNPMIAGLAMAFSSVFVVGNSLRLRGFRSVSG</sequence>
<dbReference type="SFLD" id="SFLDS00003">
    <property type="entry name" value="Haloacid_Dehalogenase"/>
    <property type="match status" value="1"/>
</dbReference>